<sequence>MKLENFKRNVKYTVEKNSKRKSEAFHLVGLSNFADMSNEEFRQVHSSKMKMPFNMKKKTVSANSCDAPPSKDWRKHGVVTEVKDQGGCGCCWAFSASGAIEGINALVTGELISLSTEELVNCDTSNKGYEGGLMDSAFTFAINNGGSIQHELAIITRPVMLNKKALTIDGYQDVAQEESALLCAVARQPISVGIDGKSLDFQLYAGGIYDGECSSNRDDLSHAVLIVGYGSEGGVDYWIIKNSWGKSWGMEGYAYIKRNTSLPYGDYGDKVGVAAIRRRMANFKLPWSSGTEGIGKMDQTLQWERNLFAAMR</sequence>
<dbReference type="InterPro" id="IPR000668">
    <property type="entry name" value="Peptidase_C1A_C"/>
</dbReference>
<evidence type="ECO:0000313" key="5">
    <source>
        <dbReference type="Proteomes" id="UP000224567"/>
    </source>
</evidence>
<proteinExistence type="inferred from homology"/>
<dbReference type="PROSITE" id="PS00639">
    <property type="entry name" value="THIOL_PROTEASE_HIS"/>
    <property type="match status" value="1"/>
</dbReference>
<dbReference type="InterPro" id="IPR038765">
    <property type="entry name" value="Papain-like_cys_pep_sf"/>
</dbReference>
<accession>A0A2G2VBR5</accession>
<dbReference type="InterPro" id="IPR025660">
    <property type="entry name" value="Pept_his_AS"/>
</dbReference>
<dbReference type="FunFam" id="3.90.70.10:FF:000332">
    <property type="entry name" value="Cathepsin L1"/>
    <property type="match status" value="1"/>
</dbReference>
<evidence type="ECO:0000256" key="2">
    <source>
        <dbReference type="ARBA" id="ARBA00023157"/>
    </source>
</evidence>
<dbReference type="Proteomes" id="UP000224567">
    <property type="component" value="Unassembled WGS sequence"/>
</dbReference>
<evidence type="ECO:0000259" key="3">
    <source>
        <dbReference type="SMART" id="SM00645"/>
    </source>
</evidence>
<dbReference type="InterPro" id="IPR013128">
    <property type="entry name" value="Peptidase_C1A"/>
</dbReference>
<gene>
    <name evidence="4" type="ORF">CQW23_30024</name>
</gene>
<dbReference type="CDD" id="cd02248">
    <property type="entry name" value="Peptidase_C1A"/>
    <property type="match status" value="1"/>
</dbReference>
<dbReference type="InterPro" id="IPR000169">
    <property type="entry name" value="Pept_cys_AS"/>
</dbReference>
<protein>
    <recommendedName>
        <fullName evidence="3">Peptidase C1A papain C-terminal domain-containing protein</fullName>
    </recommendedName>
</protein>
<dbReference type="InterPro" id="IPR039417">
    <property type="entry name" value="Peptidase_C1A_papain-like"/>
</dbReference>
<comment type="caution">
    <text evidence="4">The sequence shown here is derived from an EMBL/GenBank/DDBJ whole genome shotgun (WGS) entry which is preliminary data.</text>
</comment>
<reference evidence="5" key="2">
    <citation type="journal article" date="2017" name="J. Anim. Genet.">
        <title>Multiple reference genome sequences of hot pepper reveal the massive evolution of plant disease resistance genes by retroduplication.</title>
        <authorList>
            <person name="Kim S."/>
            <person name="Park J."/>
            <person name="Yeom S.-I."/>
            <person name="Kim Y.-M."/>
            <person name="Seo E."/>
            <person name="Kim K.-T."/>
            <person name="Kim M.-S."/>
            <person name="Lee J.M."/>
            <person name="Cheong K."/>
            <person name="Shin H.-S."/>
            <person name="Kim S.-B."/>
            <person name="Han K."/>
            <person name="Lee J."/>
            <person name="Park M."/>
            <person name="Lee H.-A."/>
            <person name="Lee H.-Y."/>
            <person name="Lee Y."/>
            <person name="Oh S."/>
            <person name="Lee J.H."/>
            <person name="Choi E."/>
            <person name="Choi E."/>
            <person name="Lee S.E."/>
            <person name="Jeon J."/>
            <person name="Kim H."/>
            <person name="Choi G."/>
            <person name="Song H."/>
            <person name="Lee J."/>
            <person name="Lee S.-C."/>
            <person name="Kwon J.-K."/>
            <person name="Lee H.-Y."/>
            <person name="Koo N."/>
            <person name="Hong Y."/>
            <person name="Kim R.W."/>
            <person name="Kang W.-H."/>
            <person name="Huh J.H."/>
            <person name="Kang B.-C."/>
            <person name="Yang T.-J."/>
            <person name="Lee Y.-H."/>
            <person name="Bennetzen J.L."/>
            <person name="Choi D."/>
        </authorList>
    </citation>
    <scope>NUCLEOTIDE SEQUENCE [LARGE SCALE GENOMIC DNA]</scope>
    <source>
        <strain evidence="5">cv. PBC81</strain>
    </source>
</reference>
<dbReference type="STRING" id="33114.A0A2G2VBR5"/>
<feature type="domain" description="Peptidase C1A papain C-terminal" evidence="3">
    <location>
        <begin position="67"/>
        <end position="277"/>
    </location>
</feature>
<dbReference type="OrthoDB" id="10253408at2759"/>
<dbReference type="GO" id="GO:0008234">
    <property type="term" value="F:cysteine-type peptidase activity"/>
    <property type="evidence" value="ECO:0007669"/>
    <property type="project" value="InterPro"/>
</dbReference>
<dbReference type="PROSITE" id="PS00139">
    <property type="entry name" value="THIOL_PROTEASE_CYS"/>
    <property type="match status" value="1"/>
</dbReference>
<evidence type="ECO:0000313" key="4">
    <source>
        <dbReference type="EMBL" id="PHT30430.1"/>
    </source>
</evidence>
<organism evidence="4 5">
    <name type="scientific">Capsicum baccatum</name>
    <name type="common">Peruvian pepper</name>
    <dbReference type="NCBI Taxonomy" id="33114"/>
    <lineage>
        <taxon>Eukaryota</taxon>
        <taxon>Viridiplantae</taxon>
        <taxon>Streptophyta</taxon>
        <taxon>Embryophyta</taxon>
        <taxon>Tracheophyta</taxon>
        <taxon>Spermatophyta</taxon>
        <taxon>Magnoliopsida</taxon>
        <taxon>eudicotyledons</taxon>
        <taxon>Gunneridae</taxon>
        <taxon>Pentapetalae</taxon>
        <taxon>asterids</taxon>
        <taxon>lamiids</taxon>
        <taxon>Solanales</taxon>
        <taxon>Solanaceae</taxon>
        <taxon>Solanoideae</taxon>
        <taxon>Capsiceae</taxon>
        <taxon>Capsicum</taxon>
    </lineage>
</organism>
<reference evidence="4 5" key="1">
    <citation type="journal article" date="2017" name="Genome Biol.">
        <title>New reference genome sequences of hot pepper reveal the massive evolution of plant disease-resistance genes by retroduplication.</title>
        <authorList>
            <person name="Kim S."/>
            <person name="Park J."/>
            <person name="Yeom S.I."/>
            <person name="Kim Y.M."/>
            <person name="Seo E."/>
            <person name="Kim K.T."/>
            <person name="Kim M.S."/>
            <person name="Lee J.M."/>
            <person name="Cheong K."/>
            <person name="Shin H.S."/>
            <person name="Kim S.B."/>
            <person name="Han K."/>
            <person name="Lee J."/>
            <person name="Park M."/>
            <person name="Lee H.A."/>
            <person name="Lee H.Y."/>
            <person name="Lee Y."/>
            <person name="Oh S."/>
            <person name="Lee J.H."/>
            <person name="Choi E."/>
            <person name="Choi E."/>
            <person name="Lee S.E."/>
            <person name="Jeon J."/>
            <person name="Kim H."/>
            <person name="Choi G."/>
            <person name="Song H."/>
            <person name="Lee J."/>
            <person name="Lee S.C."/>
            <person name="Kwon J.K."/>
            <person name="Lee H.Y."/>
            <person name="Koo N."/>
            <person name="Hong Y."/>
            <person name="Kim R.W."/>
            <person name="Kang W.H."/>
            <person name="Huh J.H."/>
            <person name="Kang B.C."/>
            <person name="Yang T.J."/>
            <person name="Lee Y.H."/>
            <person name="Bennetzen J.L."/>
            <person name="Choi D."/>
        </authorList>
    </citation>
    <scope>NUCLEOTIDE SEQUENCE [LARGE SCALE GENOMIC DNA]</scope>
    <source>
        <strain evidence="5">cv. PBC81</strain>
    </source>
</reference>
<dbReference type="GO" id="GO:0006508">
    <property type="term" value="P:proteolysis"/>
    <property type="evidence" value="ECO:0007669"/>
    <property type="project" value="InterPro"/>
</dbReference>
<dbReference type="PRINTS" id="PR00705">
    <property type="entry name" value="PAPAIN"/>
</dbReference>
<dbReference type="Gene3D" id="3.90.70.10">
    <property type="entry name" value="Cysteine proteinases"/>
    <property type="match status" value="1"/>
</dbReference>
<name>A0A2G2VBR5_CAPBA</name>
<dbReference type="SUPFAM" id="SSF54001">
    <property type="entry name" value="Cysteine proteinases"/>
    <property type="match status" value="1"/>
</dbReference>
<evidence type="ECO:0000256" key="1">
    <source>
        <dbReference type="ARBA" id="ARBA00008455"/>
    </source>
</evidence>
<dbReference type="InterPro" id="IPR013201">
    <property type="entry name" value="Prot_inhib_I29"/>
</dbReference>
<dbReference type="Pfam" id="PF00112">
    <property type="entry name" value="Peptidase_C1"/>
    <property type="match status" value="1"/>
</dbReference>
<keyword evidence="2" id="KW-1015">Disulfide bond</keyword>
<dbReference type="AlphaFoldDB" id="A0A2G2VBR5"/>
<keyword evidence="5" id="KW-1185">Reference proteome</keyword>
<dbReference type="EMBL" id="MLFT02000036">
    <property type="protein sequence ID" value="PHT30430.1"/>
    <property type="molecule type" value="Genomic_DNA"/>
</dbReference>
<comment type="similarity">
    <text evidence="1">Belongs to the peptidase C1 family.</text>
</comment>
<dbReference type="Pfam" id="PF08246">
    <property type="entry name" value="Inhibitor_I29"/>
    <property type="match status" value="1"/>
</dbReference>
<dbReference type="SMART" id="SM00645">
    <property type="entry name" value="Pept_C1"/>
    <property type="match status" value="1"/>
</dbReference>
<dbReference type="PANTHER" id="PTHR12411">
    <property type="entry name" value="CYSTEINE PROTEASE FAMILY C1-RELATED"/>
    <property type="match status" value="1"/>
</dbReference>